<keyword evidence="1" id="KW-0812">Transmembrane</keyword>
<feature type="transmembrane region" description="Helical" evidence="1">
    <location>
        <begin position="7"/>
        <end position="27"/>
    </location>
</feature>
<dbReference type="RefSeq" id="WP_085027083.1">
    <property type="nucleotide sequence ID" value="NZ_CP020772.1"/>
</dbReference>
<evidence type="ECO:0000313" key="2">
    <source>
        <dbReference type="EMBL" id="ARI75496.1"/>
    </source>
</evidence>
<dbReference type="KEGG" id="hmn:HM131_01035"/>
<dbReference type="EMBL" id="CP020772">
    <property type="protein sequence ID" value="ARI75496.1"/>
    <property type="molecule type" value="Genomic_DNA"/>
</dbReference>
<keyword evidence="1" id="KW-1133">Transmembrane helix</keyword>
<name>A0A1W5ZQC7_9BACI</name>
<accession>A0A1W5ZQC7</accession>
<dbReference type="AlphaFoldDB" id="A0A1W5ZQC7"/>
<dbReference type="OrthoDB" id="2973908at2"/>
<keyword evidence="3" id="KW-1185">Reference proteome</keyword>
<gene>
    <name evidence="2" type="ORF">HM131_01035</name>
</gene>
<reference evidence="2 3" key="1">
    <citation type="submission" date="2017-04" db="EMBL/GenBank/DDBJ databases">
        <title>The whole genome sequencing and assembly of Halobacillus mangrovi strain.</title>
        <authorList>
            <person name="Lee S.-J."/>
            <person name="Park M.-K."/>
            <person name="Kim J.-Y."/>
            <person name="Lee Y.-J."/>
            <person name="Yi H."/>
            <person name="Bahn Y.-S."/>
            <person name="Kim J.F."/>
            <person name="Lee D.-W."/>
        </authorList>
    </citation>
    <scope>NUCLEOTIDE SEQUENCE [LARGE SCALE GENOMIC DNA]</scope>
    <source>
        <strain evidence="2 3">KTB 131</strain>
    </source>
</reference>
<sequence length="62" mass="6961">MNEQNQMFWILGVIGLCNLIASIILYISIQNPMISGLLFVSGLLLITGGIVDRIERKKKKKD</sequence>
<feature type="transmembrane region" description="Helical" evidence="1">
    <location>
        <begin position="33"/>
        <end position="51"/>
    </location>
</feature>
<dbReference type="Proteomes" id="UP000192527">
    <property type="component" value="Chromosome"/>
</dbReference>
<keyword evidence="1" id="KW-0472">Membrane</keyword>
<evidence type="ECO:0000313" key="3">
    <source>
        <dbReference type="Proteomes" id="UP000192527"/>
    </source>
</evidence>
<organism evidence="2 3">
    <name type="scientific">Halobacillus mangrovi</name>
    <dbReference type="NCBI Taxonomy" id="402384"/>
    <lineage>
        <taxon>Bacteria</taxon>
        <taxon>Bacillati</taxon>
        <taxon>Bacillota</taxon>
        <taxon>Bacilli</taxon>
        <taxon>Bacillales</taxon>
        <taxon>Bacillaceae</taxon>
        <taxon>Halobacillus</taxon>
    </lineage>
</organism>
<protein>
    <submittedName>
        <fullName evidence="2">Uncharacterized protein</fullName>
    </submittedName>
</protein>
<evidence type="ECO:0000256" key="1">
    <source>
        <dbReference type="SAM" id="Phobius"/>
    </source>
</evidence>
<proteinExistence type="predicted"/>